<proteinExistence type="predicted"/>
<dbReference type="SUPFAM" id="SSF51658">
    <property type="entry name" value="Xylose isomerase-like"/>
    <property type="match status" value="1"/>
</dbReference>
<name>A0A0M2SLW4_9BACI</name>
<keyword evidence="2" id="KW-0255">Endonuclease</keyword>
<accession>A0A0M2SLW4</accession>
<evidence type="ECO:0000259" key="1">
    <source>
        <dbReference type="Pfam" id="PF01261"/>
    </source>
</evidence>
<dbReference type="InterPro" id="IPR013022">
    <property type="entry name" value="Xyl_isomerase-like_TIM-brl"/>
</dbReference>
<comment type="caution">
    <text evidence="2">The sequence shown here is derived from an EMBL/GenBank/DDBJ whole genome shotgun (WGS) entry which is preliminary data.</text>
</comment>
<protein>
    <submittedName>
        <fullName evidence="2">AP endonuclease</fullName>
    </submittedName>
</protein>
<dbReference type="InterPro" id="IPR036237">
    <property type="entry name" value="Xyl_isomerase-like_sf"/>
</dbReference>
<keyword evidence="2" id="KW-0540">Nuclease</keyword>
<keyword evidence="3" id="KW-1185">Reference proteome</keyword>
<keyword evidence="2" id="KW-0378">Hydrolase</keyword>
<dbReference type="PANTHER" id="PTHR12110:SF21">
    <property type="entry name" value="XYLOSE ISOMERASE-LIKE TIM BARREL DOMAIN-CONTAINING PROTEIN"/>
    <property type="match status" value="1"/>
</dbReference>
<dbReference type="Gene3D" id="3.20.20.150">
    <property type="entry name" value="Divalent-metal-dependent TIM barrel enzymes"/>
    <property type="match status" value="1"/>
</dbReference>
<dbReference type="Pfam" id="PF01261">
    <property type="entry name" value="AP_endonuc_2"/>
    <property type="match status" value="1"/>
</dbReference>
<organism evidence="2 3">
    <name type="scientific">Mesobacillus campisalis</name>
    <dbReference type="NCBI Taxonomy" id="1408103"/>
    <lineage>
        <taxon>Bacteria</taxon>
        <taxon>Bacillati</taxon>
        <taxon>Bacillota</taxon>
        <taxon>Bacilli</taxon>
        <taxon>Bacillales</taxon>
        <taxon>Bacillaceae</taxon>
        <taxon>Mesobacillus</taxon>
    </lineage>
</organism>
<dbReference type="PANTHER" id="PTHR12110">
    <property type="entry name" value="HYDROXYPYRUVATE ISOMERASE"/>
    <property type="match status" value="1"/>
</dbReference>
<dbReference type="Proteomes" id="UP000034166">
    <property type="component" value="Unassembled WGS sequence"/>
</dbReference>
<dbReference type="InterPro" id="IPR050312">
    <property type="entry name" value="IolE/XylAMocC-like"/>
</dbReference>
<dbReference type="EMBL" id="LAYY01000100">
    <property type="protein sequence ID" value="KKK33595.1"/>
    <property type="molecule type" value="Genomic_DNA"/>
</dbReference>
<dbReference type="AlphaFoldDB" id="A0A0M2SLW4"/>
<sequence>MEPRIGIRAHDLKNLPLEELAAEVSGKGLTGVQLALAKSFKDLNTGLGSLSPGFAHHIGSAFQREGVQISVLGCYINMIHPDHAERRKALDRFKEHIRFARDFGCSIVGTETGGVGADIVYTEENFGEQPFLEVVESVTELVAEAEKFGVIVGIEGGINHPVHTLQRMKRLLDEIPSNNLQVIYDPVNFLSPDNYERQEEVIQEAFELFGDRMVILHAKDFVIEDGWVKMVPVGQGLLNYDAVFKRLKQQKPYIQILLESTQEPYVDGSIAFLKEKYKNA</sequence>
<evidence type="ECO:0000313" key="3">
    <source>
        <dbReference type="Proteomes" id="UP000034166"/>
    </source>
</evidence>
<dbReference type="OrthoDB" id="2063291at2"/>
<evidence type="ECO:0000313" key="2">
    <source>
        <dbReference type="EMBL" id="KKK33595.1"/>
    </source>
</evidence>
<feature type="domain" description="Xylose isomerase-like TIM barrel" evidence="1">
    <location>
        <begin position="27"/>
        <end position="275"/>
    </location>
</feature>
<dbReference type="RefSeq" id="WP_046526083.1">
    <property type="nucleotide sequence ID" value="NZ_LAYY01000100.1"/>
</dbReference>
<gene>
    <name evidence="2" type="ORF">WQ57_23550</name>
</gene>
<reference evidence="2 3" key="1">
    <citation type="submission" date="2015-04" db="EMBL/GenBank/DDBJ databases">
        <title>Taxonomic description and genome sequence of Bacillus campisalis sp. nov., a novel member of the genus Bacillus isolated from solar saltern.</title>
        <authorList>
            <person name="Mathan Kumar R."/>
            <person name="Kaur G."/>
            <person name="Kumar A."/>
            <person name="Singh N.K."/>
            <person name="Kaur N."/>
            <person name="Kumar N."/>
            <person name="Mayilraj S."/>
        </authorList>
    </citation>
    <scope>NUCLEOTIDE SEQUENCE [LARGE SCALE GENOMIC DNA]</scope>
    <source>
        <strain evidence="2 3">SA2-6</strain>
    </source>
</reference>
<dbReference type="PATRIC" id="fig|1408103.3.peg.5077"/>
<dbReference type="GO" id="GO:0004519">
    <property type="term" value="F:endonuclease activity"/>
    <property type="evidence" value="ECO:0007669"/>
    <property type="project" value="UniProtKB-KW"/>
</dbReference>